<evidence type="ECO:0000256" key="2">
    <source>
        <dbReference type="ARBA" id="ARBA00022679"/>
    </source>
</evidence>
<dbReference type="Proteomes" id="UP000283077">
    <property type="component" value="Unassembled WGS sequence"/>
</dbReference>
<keyword evidence="6" id="KW-1185">Reference proteome</keyword>
<accession>A0A437R1H9</accession>
<dbReference type="InterPro" id="IPR008928">
    <property type="entry name" value="6-hairpin_glycosidase_sf"/>
</dbReference>
<keyword evidence="1" id="KW-0328">Glycosyltransferase</keyword>
<dbReference type="GO" id="GO:0005975">
    <property type="term" value="P:carbohydrate metabolic process"/>
    <property type="evidence" value="ECO:0007669"/>
    <property type="project" value="InterPro"/>
</dbReference>
<dbReference type="Gene3D" id="1.50.10.10">
    <property type="match status" value="1"/>
</dbReference>
<proteinExistence type="predicted"/>
<dbReference type="PANTHER" id="PTHR37469:SF2">
    <property type="entry name" value="CELLOBIONIC ACID PHOSPHORYLASE"/>
    <property type="match status" value="1"/>
</dbReference>
<reference evidence="5 6" key="1">
    <citation type="submission" date="2019-01" db="EMBL/GenBank/DDBJ databases">
        <authorList>
            <person name="Chen W.-M."/>
        </authorList>
    </citation>
    <scope>NUCLEOTIDE SEQUENCE [LARGE SCALE GENOMIC DNA]</scope>
    <source>
        <strain evidence="5 6">KYPC3</strain>
    </source>
</reference>
<feature type="domain" description="Glycosyl hydrolase 94 catalytic" evidence="4">
    <location>
        <begin position="328"/>
        <end position="726"/>
    </location>
</feature>
<evidence type="ECO:0000259" key="3">
    <source>
        <dbReference type="Pfam" id="PF06165"/>
    </source>
</evidence>
<dbReference type="AlphaFoldDB" id="A0A437R1H9"/>
<dbReference type="Pfam" id="PF06165">
    <property type="entry name" value="GH94_b-supersand"/>
    <property type="match status" value="1"/>
</dbReference>
<dbReference type="Gene3D" id="2.60.420.10">
    <property type="entry name" value="Maltose phosphorylase, domain 3"/>
    <property type="match status" value="1"/>
</dbReference>
<organism evidence="5 6">
    <name type="scientific">Rheinheimera riviphila</name>
    <dbReference type="NCBI Taxonomy" id="1834037"/>
    <lineage>
        <taxon>Bacteria</taxon>
        <taxon>Pseudomonadati</taxon>
        <taxon>Pseudomonadota</taxon>
        <taxon>Gammaproteobacteria</taxon>
        <taxon>Chromatiales</taxon>
        <taxon>Chromatiaceae</taxon>
        <taxon>Rheinheimera</taxon>
    </lineage>
</organism>
<gene>
    <name evidence="5" type="ORF">EOE67_05070</name>
</gene>
<protein>
    <submittedName>
        <fullName evidence="5">NdvB protein</fullName>
    </submittedName>
</protein>
<dbReference type="Gene3D" id="2.70.98.40">
    <property type="entry name" value="Glycoside hydrolase, family 65, N-terminal domain"/>
    <property type="match status" value="1"/>
</dbReference>
<dbReference type="InterPro" id="IPR037018">
    <property type="entry name" value="GH65_N"/>
</dbReference>
<evidence type="ECO:0000256" key="1">
    <source>
        <dbReference type="ARBA" id="ARBA00022676"/>
    </source>
</evidence>
<dbReference type="InterPro" id="IPR011013">
    <property type="entry name" value="Gal_mutarotase_sf_dom"/>
</dbReference>
<evidence type="ECO:0000259" key="4">
    <source>
        <dbReference type="Pfam" id="PF17167"/>
    </source>
</evidence>
<keyword evidence="2" id="KW-0808">Transferase</keyword>
<dbReference type="SUPFAM" id="SSF48208">
    <property type="entry name" value="Six-hairpin glycosidases"/>
    <property type="match status" value="1"/>
</dbReference>
<dbReference type="PANTHER" id="PTHR37469">
    <property type="entry name" value="CELLOBIONIC ACID PHOSPHORYLASE-RELATED"/>
    <property type="match status" value="1"/>
</dbReference>
<dbReference type="EMBL" id="SACS01000004">
    <property type="protein sequence ID" value="RVU40654.1"/>
    <property type="molecule type" value="Genomic_DNA"/>
</dbReference>
<feature type="domain" description="Glycosyl hydrolase 94 supersandwich" evidence="3">
    <location>
        <begin position="82"/>
        <end position="295"/>
    </location>
</feature>
<dbReference type="InterPro" id="IPR010383">
    <property type="entry name" value="Glyco_hydrolase_94_b-supersand"/>
</dbReference>
<evidence type="ECO:0000313" key="5">
    <source>
        <dbReference type="EMBL" id="RVU40654.1"/>
    </source>
</evidence>
<dbReference type="OrthoDB" id="9769991at2"/>
<name>A0A437R1H9_9GAMM</name>
<sequence length="806" mass="90831">MQQVTQQVMQPTADGQRYQLFSPTAMPAACSFLWNPQLLLQLNCRGFATAQFMQPEPAKYAHAPVLEAKTFMQPEQPYFAHHPGRFVYFKDEQNGSIFSLPYEPARQQAEQFCFSVGKSDVQWQVQQAGLALNWQVSVSPDAPHELWQLTVQNTGAQLREISIYPYFPVGYMSWMNQSGDFDAELNAVVCQSVTPYQKYPDFYKQQFFKDQTFLLAEQPPIAWCANQSLFEGEGGLQKPDALLGATLANQPAHYQTPVCAMQYRLILAPGESRVFRFVFGPAYDKCEIAAVRQRYFGDSAAQAASNTDGFTAAQQQAAARLNELNPCLQINTPDETLNNFVNHWLPRQQFYHGDSNRFTTDPQTRNYLQDHMGMCYLKPASFREALRKALSQQHASGEMPDGILLHHDATLKYINQVPHTDQCVWLPVCLSAYLAETDDYALLDELLPFSNEASTQTVFEHLKRAMTWLVLKKDPRGLNYIEQGDWCDPMNMVGFQGRGVSGWLSLASAYALNCFAEICQQRDLPELATHYQQQAAQFNLAVNSQLWDGNWYGRGITDDGRVFGVSAETEGRIYLNPQSWAMLSGAADASKIPLLLNAIQQHLQTPYGVQMLAPAYTRMVQDIGRLTQKFPGSAENGSVYNHAVAFYLYALYQIGEPDLACTLLKQMLPSDDVAEQKQRGQLPVFIPNYYRGAYQTLPGTAGRSSQLFNTGTVAWVYRALVEGMFGVKGCADGLRVEPQLPSQWPAASIVRLFRGARFDIQFRREEGIAAPQLWLDRALLPDFMIRDFHAGQSYQVTLLLPLVSRS</sequence>
<dbReference type="SUPFAM" id="SSF74650">
    <property type="entry name" value="Galactose mutarotase-like"/>
    <property type="match status" value="1"/>
</dbReference>
<dbReference type="Pfam" id="PF17167">
    <property type="entry name" value="Glyco_hydro_94"/>
    <property type="match status" value="1"/>
</dbReference>
<dbReference type="GO" id="GO:0030246">
    <property type="term" value="F:carbohydrate binding"/>
    <property type="evidence" value="ECO:0007669"/>
    <property type="project" value="InterPro"/>
</dbReference>
<comment type="caution">
    <text evidence="5">The sequence shown here is derived from an EMBL/GenBank/DDBJ whole genome shotgun (WGS) entry which is preliminary data.</text>
</comment>
<dbReference type="GO" id="GO:0016757">
    <property type="term" value="F:glycosyltransferase activity"/>
    <property type="evidence" value="ECO:0007669"/>
    <property type="project" value="UniProtKB-KW"/>
</dbReference>
<dbReference type="InterPro" id="IPR052047">
    <property type="entry name" value="GH94_Enzymes"/>
</dbReference>
<dbReference type="InterPro" id="IPR012341">
    <property type="entry name" value="6hp_glycosidase-like_sf"/>
</dbReference>
<evidence type="ECO:0000313" key="6">
    <source>
        <dbReference type="Proteomes" id="UP000283077"/>
    </source>
</evidence>
<dbReference type="InterPro" id="IPR033432">
    <property type="entry name" value="GH94_catalytic"/>
</dbReference>